<evidence type="ECO:0000313" key="4">
    <source>
        <dbReference type="Proteomes" id="UP000087171"/>
    </source>
</evidence>
<dbReference type="STRING" id="3827.A0A3Q7XR21"/>
<keyword evidence="1" id="KW-0540">Nuclease</keyword>
<dbReference type="SUPFAM" id="SSF53098">
    <property type="entry name" value="Ribonuclease H-like"/>
    <property type="match status" value="1"/>
</dbReference>
<dbReference type="PaxDb" id="3827-XP_004496041.1"/>
<dbReference type="InterPro" id="IPR051132">
    <property type="entry name" value="3-5_Exonuclease_domain"/>
</dbReference>
<evidence type="ECO:0000256" key="2">
    <source>
        <dbReference type="ARBA" id="ARBA00022801"/>
    </source>
</evidence>
<dbReference type="GeneID" id="113786389"/>
<dbReference type="GO" id="GO:0008408">
    <property type="term" value="F:3'-5' exonuclease activity"/>
    <property type="evidence" value="ECO:0007669"/>
    <property type="project" value="TreeGrafter"/>
</dbReference>
<dbReference type="GO" id="GO:0003676">
    <property type="term" value="F:nucleic acid binding"/>
    <property type="evidence" value="ECO:0007669"/>
    <property type="project" value="InterPro"/>
</dbReference>
<keyword evidence="2" id="KW-0378">Hydrolase</keyword>
<dbReference type="Gene3D" id="3.30.420.10">
    <property type="entry name" value="Ribonuclease H-like superfamily/Ribonuclease H"/>
    <property type="match status" value="1"/>
</dbReference>
<dbReference type="PANTHER" id="PTHR13620">
    <property type="entry name" value="3-5 EXONUCLEASE"/>
    <property type="match status" value="1"/>
</dbReference>
<proteinExistence type="predicted"/>
<gene>
    <name evidence="5" type="primary">LOC113786389</name>
</gene>
<sequence length="249" mass="28703">MATVHVESFHLNKVRIKTTVTDISKKKVVDDHISSFIRTLNKKRVKVIGFDIQFVPTTNRVNGTFDLQCAVLHLCDGFSCLIIHLTCRELFWESKSFPSLVNFLSSPDYTFVGVGIKDNLPKLKKYYGFGCRNAVELGPLAANFMKMPRLEFCGVDELAFVVNKLDLKKHRPLNMDFYWGFDSHNTELVKFVTVNVYSFYKIGSTLLGSETLTPNYPRFGWFRRRFFIYFFGLASVSCLIDCLKKMPRV</sequence>
<dbReference type="RefSeq" id="XP_027189993.1">
    <property type="nucleotide sequence ID" value="XM_027334192.1"/>
</dbReference>
<dbReference type="KEGG" id="cam:113786389"/>
<dbReference type="Proteomes" id="UP000087171">
    <property type="component" value="Chromosome Ca4"/>
</dbReference>
<dbReference type="InterPro" id="IPR012337">
    <property type="entry name" value="RNaseH-like_sf"/>
</dbReference>
<reference evidence="4" key="1">
    <citation type="journal article" date="2013" name="Nat. Biotechnol.">
        <title>Draft genome sequence of chickpea (Cicer arietinum) provides a resource for trait improvement.</title>
        <authorList>
            <person name="Varshney R.K."/>
            <person name="Song C."/>
            <person name="Saxena R.K."/>
            <person name="Azam S."/>
            <person name="Yu S."/>
            <person name="Sharpe A.G."/>
            <person name="Cannon S."/>
            <person name="Baek J."/>
            <person name="Rosen B.D."/>
            <person name="Tar'an B."/>
            <person name="Millan T."/>
            <person name="Zhang X."/>
            <person name="Ramsay L.D."/>
            <person name="Iwata A."/>
            <person name="Wang Y."/>
            <person name="Nelson W."/>
            <person name="Farmer A.D."/>
            <person name="Gaur P.M."/>
            <person name="Soderlund C."/>
            <person name="Penmetsa R.V."/>
            <person name="Xu C."/>
            <person name="Bharti A.K."/>
            <person name="He W."/>
            <person name="Winter P."/>
            <person name="Zhao S."/>
            <person name="Hane J.K."/>
            <person name="Carrasquilla-Garcia N."/>
            <person name="Condie J.A."/>
            <person name="Upadhyaya H.D."/>
            <person name="Luo M.C."/>
            <person name="Thudi M."/>
            <person name="Gowda C.L."/>
            <person name="Singh N.P."/>
            <person name="Lichtenzveig J."/>
            <person name="Gali K.K."/>
            <person name="Rubio J."/>
            <person name="Nadarajan N."/>
            <person name="Dolezel J."/>
            <person name="Bansal K.C."/>
            <person name="Xu X."/>
            <person name="Edwards D."/>
            <person name="Zhang G."/>
            <person name="Kahl G."/>
            <person name="Gil J."/>
            <person name="Singh K.B."/>
            <person name="Datta S.K."/>
            <person name="Jackson S.A."/>
            <person name="Wang J."/>
            <person name="Cook D.R."/>
        </authorList>
    </citation>
    <scope>NUCLEOTIDE SEQUENCE [LARGE SCALE GENOMIC DNA]</scope>
    <source>
        <strain evidence="4">cv. CDC Frontier</strain>
    </source>
</reference>
<keyword evidence="3" id="KW-1133">Transmembrane helix</keyword>
<keyword evidence="4" id="KW-1185">Reference proteome</keyword>
<name>A0A3Q7XR21_CICAR</name>
<dbReference type="InterPro" id="IPR036397">
    <property type="entry name" value="RNaseH_sf"/>
</dbReference>
<dbReference type="PANTHER" id="PTHR13620:SF121">
    <property type="entry name" value="EMB|CAB82946.1-RELATED"/>
    <property type="match status" value="1"/>
</dbReference>
<evidence type="ECO:0000256" key="3">
    <source>
        <dbReference type="SAM" id="Phobius"/>
    </source>
</evidence>
<accession>A0A3Q7XR21</accession>
<evidence type="ECO:0000256" key="1">
    <source>
        <dbReference type="ARBA" id="ARBA00022722"/>
    </source>
</evidence>
<reference evidence="5" key="2">
    <citation type="submission" date="2025-08" db="UniProtKB">
        <authorList>
            <consortium name="RefSeq"/>
        </authorList>
    </citation>
    <scope>IDENTIFICATION</scope>
    <source>
        <tissue evidence="5">Etiolated seedlings</tissue>
    </source>
</reference>
<keyword evidence="3" id="KW-0472">Membrane</keyword>
<organism evidence="4 5">
    <name type="scientific">Cicer arietinum</name>
    <name type="common">Chickpea</name>
    <name type="synonym">Garbanzo</name>
    <dbReference type="NCBI Taxonomy" id="3827"/>
    <lineage>
        <taxon>Eukaryota</taxon>
        <taxon>Viridiplantae</taxon>
        <taxon>Streptophyta</taxon>
        <taxon>Embryophyta</taxon>
        <taxon>Tracheophyta</taxon>
        <taxon>Spermatophyta</taxon>
        <taxon>Magnoliopsida</taxon>
        <taxon>eudicotyledons</taxon>
        <taxon>Gunneridae</taxon>
        <taxon>Pentapetalae</taxon>
        <taxon>rosids</taxon>
        <taxon>fabids</taxon>
        <taxon>Fabales</taxon>
        <taxon>Fabaceae</taxon>
        <taxon>Papilionoideae</taxon>
        <taxon>50 kb inversion clade</taxon>
        <taxon>NPAAA clade</taxon>
        <taxon>Hologalegina</taxon>
        <taxon>IRL clade</taxon>
        <taxon>Cicereae</taxon>
        <taxon>Cicer</taxon>
    </lineage>
</organism>
<dbReference type="GO" id="GO:0005634">
    <property type="term" value="C:nucleus"/>
    <property type="evidence" value="ECO:0007669"/>
    <property type="project" value="TreeGrafter"/>
</dbReference>
<dbReference type="GO" id="GO:0005737">
    <property type="term" value="C:cytoplasm"/>
    <property type="evidence" value="ECO:0007669"/>
    <property type="project" value="TreeGrafter"/>
</dbReference>
<evidence type="ECO:0000313" key="5">
    <source>
        <dbReference type="RefSeq" id="XP_027189993.1"/>
    </source>
</evidence>
<dbReference type="AlphaFoldDB" id="A0A3Q7XR21"/>
<feature type="transmembrane region" description="Helical" evidence="3">
    <location>
        <begin position="226"/>
        <end position="243"/>
    </location>
</feature>
<keyword evidence="3" id="KW-0812">Transmembrane</keyword>
<protein>
    <submittedName>
        <fullName evidence="5">Uncharacterized protein At5g06450-like</fullName>
    </submittedName>
</protein>
<dbReference type="OrthoDB" id="446462at2759"/>